<dbReference type="EMBL" id="UINC01032212">
    <property type="protein sequence ID" value="SVB19504.1"/>
    <property type="molecule type" value="Genomic_DNA"/>
</dbReference>
<comment type="subcellular location">
    <subcellularLocation>
        <location evidence="2">Membrane</location>
        <topology evidence="2">Multi-pass membrane protein</topology>
    </subcellularLocation>
</comment>
<keyword evidence="6" id="KW-0862">Zinc</keyword>
<evidence type="ECO:0000256" key="8">
    <source>
        <dbReference type="ARBA" id="ARBA00023049"/>
    </source>
</evidence>
<evidence type="ECO:0000256" key="1">
    <source>
        <dbReference type="ARBA" id="ARBA00001947"/>
    </source>
</evidence>
<keyword evidence="9 10" id="KW-0472">Membrane</keyword>
<reference evidence="12" key="1">
    <citation type="submission" date="2018-05" db="EMBL/GenBank/DDBJ databases">
        <authorList>
            <person name="Lanie J.A."/>
            <person name="Ng W.-L."/>
            <person name="Kazmierczak K.M."/>
            <person name="Andrzejewski T.M."/>
            <person name="Davidsen T.M."/>
            <person name="Wayne K.J."/>
            <person name="Tettelin H."/>
            <person name="Glass J.I."/>
            <person name="Rusch D."/>
            <person name="Podicherti R."/>
            <person name="Tsui H.-C.T."/>
            <person name="Winkler M.E."/>
        </authorList>
    </citation>
    <scope>NUCLEOTIDE SEQUENCE</scope>
</reference>
<dbReference type="InterPro" id="IPR004387">
    <property type="entry name" value="Pept_M50_Zn"/>
</dbReference>
<dbReference type="InterPro" id="IPR001478">
    <property type="entry name" value="PDZ"/>
</dbReference>
<evidence type="ECO:0000256" key="7">
    <source>
        <dbReference type="ARBA" id="ARBA00022989"/>
    </source>
</evidence>
<evidence type="ECO:0000256" key="4">
    <source>
        <dbReference type="ARBA" id="ARBA00022692"/>
    </source>
</evidence>
<dbReference type="GO" id="GO:0016020">
    <property type="term" value="C:membrane"/>
    <property type="evidence" value="ECO:0007669"/>
    <property type="project" value="UniProtKB-SubCell"/>
</dbReference>
<sequence>MIYINLLIIFLLLIFIHELGHYSAARFFGAKVTDFSIGFGKSLFTFKDKKNTRWKISLIPLGGYVKIKGLESIFQNVNQKNYDNDSFQSLSLFKKIIILLAGSFFNILSAWICLFCILFFFGIASFSPEVGKVLDNSPASMNDIREGDIITRVNGYEIKEFSDISRSFDKTNFISIEIIRNNELILKEFELKYNKDLNKYIIGISSTNNPIINRFSLFNSLTQSIIFIPNYYYATFDYLIKSIKNKTITNELAGPIGMVKMADQLMLDKLKGVLFIFIMISLFVGIFNLIPIPLLDGGHIIYFTLRSIFSDTLPHIVTRIYLTIGITIISFLFIFITLNDIFYK</sequence>
<proteinExistence type="predicted"/>
<evidence type="ECO:0000313" key="12">
    <source>
        <dbReference type="EMBL" id="SVB19504.1"/>
    </source>
</evidence>
<keyword evidence="7 10" id="KW-1133">Transmembrane helix</keyword>
<dbReference type="PANTHER" id="PTHR42837:SF2">
    <property type="entry name" value="MEMBRANE METALLOPROTEASE ARASP2, CHLOROPLASTIC-RELATED"/>
    <property type="match status" value="1"/>
</dbReference>
<dbReference type="CDD" id="cd06163">
    <property type="entry name" value="S2P-M50_PDZ_RseP-like"/>
    <property type="match status" value="1"/>
</dbReference>
<feature type="transmembrane region" description="Helical" evidence="10">
    <location>
        <begin position="96"/>
        <end position="124"/>
    </location>
</feature>
<evidence type="ECO:0000256" key="10">
    <source>
        <dbReference type="SAM" id="Phobius"/>
    </source>
</evidence>
<dbReference type="SUPFAM" id="SSF50156">
    <property type="entry name" value="PDZ domain-like"/>
    <property type="match status" value="1"/>
</dbReference>
<dbReference type="Gene3D" id="2.30.42.10">
    <property type="match status" value="1"/>
</dbReference>
<evidence type="ECO:0000256" key="5">
    <source>
        <dbReference type="ARBA" id="ARBA00022801"/>
    </source>
</evidence>
<dbReference type="AlphaFoldDB" id="A0A382C0V0"/>
<protein>
    <recommendedName>
        <fullName evidence="11">PDZ domain-containing protein</fullName>
    </recommendedName>
</protein>
<evidence type="ECO:0000256" key="2">
    <source>
        <dbReference type="ARBA" id="ARBA00004141"/>
    </source>
</evidence>
<dbReference type="InterPro" id="IPR036034">
    <property type="entry name" value="PDZ_sf"/>
</dbReference>
<evidence type="ECO:0000259" key="11">
    <source>
        <dbReference type="SMART" id="SM00228"/>
    </source>
</evidence>
<evidence type="ECO:0000256" key="9">
    <source>
        <dbReference type="ARBA" id="ARBA00023136"/>
    </source>
</evidence>
<keyword evidence="3" id="KW-0645">Protease</keyword>
<dbReference type="PANTHER" id="PTHR42837">
    <property type="entry name" value="REGULATOR OF SIGMA-E PROTEASE RSEP"/>
    <property type="match status" value="1"/>
</dbReference>
<comment type="cofactor">
    <cofactor evidence="1">
        <name>Zn(2+)</name>
        <dbReference type="ChEBI" id="CHEBI:29105"/>
    </cofactor>
</comment>
<organism evidence="12">
    <name type="scientific">marine metagenome</name>
    <dbReference type="NCBI Taxonomy" id="408172"/>
    <lineage>
        <taxon>unclassified sequences</taxon>
        <taxon>metagenomes</taxon>
        <taxon>ecological metagenomes</taxon>
    </lineage>
</organism>
<dbReference type="GO" id="GO:0006508">
    <property type="term" value="P:proteolysis"/>
    <property type="evidence" value="ECO:0007669"/>
    <property type="project" value="UniProtKB-KW"/>
</dbReference>
<feature type="domain" description="PDZ" evidence="11">
    <location>
        <begin position="117"/>
        <end position="182"/>
    </location>
</feature>
<feature type="transmembrane region" description="Helical" evidence="10">
    <location>
        <begin position="270"/>
        <end position="290"/>
    </location>
</feature>
<feature type="transmembrane region" description="Helical" evidence="10">
    <location>
        <begin position="320"/>
        <end position="343"/>
    </location>
</feature>
<name>A0A382C0V0_9ZZZZ</name>
<accession>A0A382C0V0</accession>
<keyword evidence="8" id="KW-0482">Metalloprotease</keyword>
<dbReference type="GO" id="GO:0004222">
    <property type="term" value="F:metalloendopeptidase activity"/>
    <property type="evidence" value="ECO:0007669"/>
    <property type="project" value="InterPro"/>
</dbReference>
<gene>
    <name evidence="12" type="ORF">METZ01_LOCUS172358</name>
</gene>
<keyword evidence="5" id="KW-0378">Hydrolase</keyword>
<evidence type="ECO:0000256" key="3">
    <source>
        <dbReference type="ARBA" id="ARBA00022670"/>
    </source>
</evidence>
<dbReference type="Pfam" id="PF02163">
    <property type="entry name" value="Peptidase_M50"/>
    <property type="match status" value="1"/>
</dbReference>
<keyword evidence="4 10" id="KW-0812">Transmembrane</keyword>
<dbReference type="InterPro" id="IPR008915">
    <property type="entry name" value="Peptidase_M50"/>
</dbReference>
<evidence type="ECO:0000256" key="6">
    <source>
        <dbReference type="ARBA" id="ARBA00022833"/>
    </source>
</evidence>
<dbReference type="SMART" id="SM00228">
    <property type="entry name" value="PDZ"/>
    <property type="match status" value="1"/>
</dbReference>